<organism evidence="1">
    <name type="scientific">Sesamum radiatum</name>
    <name type="common">Black benniseed</name>
    <dbReference type="NCBI Taxonomy" id="300843"/>
    <lineage>
        <taxon>Eukaryota</taxon>
        <taxon>Viridiplantae</taxon>
        <taxon>Streptophyta</taxon>
        <taxon>Embryophyta</taxon>
        <taxon>Tracheophyta</taxon>
        <taxon>Spermatophyta</taxon>
        <taxon>Magnoliopsida</taxon>
        <taxon>eudicotyledons</taxon>
        <taxon>Gunneridae</taxon>
        <taxon>Pentapetalae</taxon>
        <taxon>asterids</taxon>
        <taxon>lamiids</taxon>
        <taxon>Lamiales</taxon>
        <taxon>Pedaliaceae</taxon>
        <taxon>Sesamum</taxon>
    </lineage>
</organism>
<protein>
    <recommendedName>
        <fullName evidence="2">Retrotransposon protein, putative, Ty1-copia subclass</fullName>
    </recommendedName>
</protein>
<dbReference type="PANTHER" id="PTHR11439">
    <property type="entry name" value="GAG-POL-RELATED RETROTRANSPOSON"/>
    <property type="match status" value="1"/>
</dbReference>
<dbReference type="EMBL" id="JACGWJ010000032">
    <property type="protein sequence ID" value="KAL0297791.1"/>
    <property type="molecule type" value="Genomic_DNA"/>
</dbReference>
<accession>A0AAW2JWA8</accession>
<dbReference type="CDD" id="cd09272">
    <property type="entry name" value="RNase_HI_RT_Ty1"/>
    <property type="match status" value="1"/>
</dbReference>
<sequence>MRHGIKLSKKQSSKTDEEIKRMSDIPYASVVGSIQYVVQCTRPDVVYTLNMMSKYQACAEEAHWSTVKTRFSNLKRTKDIFLIYGSGELILEGYSDASFQLDDDDAKSQSGFKFKLNGGVVAWKSSKQAITADSTTEAEYIAAAEAAKEAVSMKNYIQELGVVPRIAEPVVIFCYKHRAITQAKEPRSHHCSKHFCRRYHLLREMVSRGDVRMDRVSSQKTQQIHLPS</sequence>
<evidence type="ECO:0000313" key="1">
    <source>
        <dbReference type="EMBL" id="KAL0297791.1"/>
    </source>
</evidence>
<gene>
    <name evidence="1" type="ORF">Sradi_6831200</name>
</gene>
<comment type="caution">
    <text evidence="1">The sequence shown here is derived from an EMBL/GenBank/DDBJ whole genome shotgun (WGS) entry which is preliminary data.</text>
</comment>
<proteinExistence type="predicted"/>
<dbReference type="AlphaFoldDB" id="A0AAW2JWA8"/>
<name>A0AAW2JWA8_SESRA</name>
<reference evidence="1" key="2">
    <citation type="journal article" date="2024" name="Plant">
        <title>Genomic evolution and insights into agronomic trait innovations of Sesamum species.</title>
        <authorList>
            <person name="Miao H."/>
            <person name="Wang L."/>
            <person name="Qu L."/>
            <person name="Liu H."/>
            <person name="Sun Y."/>
            <person name="Le M."/>
            <person name="Wang Q."/>
            <person name="Wei S."/>
            <person name="Zheng Y."/>
            <person name="Lin W."/>
            <person name="Duan Y."/>
            <person name="Cao H."/>
            <person name="Xiong S."/>
            <person name="Wang X."/>
            <person name="Wei L."/>
            <person name="Li C."/>
            <person name="Ma Q."/>
            <person name="Ju M."/>
            <person name="Zhao R."/>
            <person name="Li G."/>
            <person name="Mu C."/>
            <person name="Tian Q."/>
            <person name="Mei H."/>
            <person name="Zhang T."/>
            <person name="Gao T."/>
            <person name="Zhang H."/>
        </authorList>
    </citation>
    <scope>NUCLEOTIDE SEQUENCE</scope>
    <source>
        <strain evidence="1">G02</strain>
    </source>
</reference>
<evidence type="ECO:0008006" key="2">
    <source>
        <dbReference type="Google" id="ProtNLM"/>
    </source>
</evidence>
<dbReference type="PANTHER" id="PTHR11439:SF496">
    <property type="entry name" value="RNA-DIRECTED DNA POLYMERASE"/>
    <property type="match status" value="1"/>
</dbReference>
<reference evidence="1" key="1">
    <citation type="submission" date="2020-06" db="EMBL/GenBank/DDBJ databases">
        <authorList>
            <person name="Li T."/>
            <person name="Hu X."/>
            <person name="Zhang T."/>
            <person name="Song X."/>
            <person name="Zhang H."/>
            <person name="Dai N."/>
            <person name="Sheng W."/>
            <person name="Hou X."/>
            <person name="Wei L."/>
        </authorList>
    </citation>
    <scope>NUCLEOTIDE SEQUENCE</scope>
    <source>
        <strain evidence="1">G02</strain>
        <tissue evidence="1">Leaf</tissue>
    </source>
</reference>